<feature type="domain" description="CBS" evidence="4">
    <location>
        <begin position="222"/>
        <end position="280"/>
    </location>
</feature>
<accession>A0A1A7P2X6</accession>
<dbReference type="PANTHER" id="PTHR48108:SF26">
    <property type="entry name" value="CBS DOMAIN-CONTAINING PROTEIN DDB_G0289609"/>
    <property type="match status" value="1"/>
</dbReference>
<evidence type="ECO:0000256" key="1">
    <source>
        <dbReference type="ARBA" id="ARBA00022737"/>
    </source>
</evidence>
<dbReference type="SMART" id="SM00116">
    <property type="entry name" value="CBS"/>
    <property type="match status" value="2"/>
</dbReference>
<dbReference type="Proteomes" id="UP000092649">
    <property type="component" value="Unassembled WGS sequence"/>
</dbReference>
<dbReference type="GO" id="GO:0008773">
    <property type="term" value="F:[protein-PII] uridylyltransferase activity"/>
    <property type="evidence" value="ECO:0007669"/>
    <property type="project" value="InterPro"/>
</dbReference>
<dbReference type="InterPro" id="IPR000595">
    <property type="entry name" value="cNMP-bd_dom"/>
</dbReference>
<gene>
    <name evidence="5" type="ORF">QS62_00900</name>
</gene>
<dbReference type="Pfam" id="PF00027">
    <property type="entry name" value="cNMP_binding"/>
    <property type="match status" value="1"/>
</dbReference>
<dbReference type="Pfam" id="PF10335">
    <property type="entry name" value="DUF294_C"/>
    <property type="match status" value="1"/>
</dbReference>
<dbReference type="CDD" id="cd05401">
    <property type="entry name" value="NT_GlnE_GlnD_like"/>
    <property type="match status" value="1"/>
</dbReference>
<sequence length="622" mass="70676">MTETSLLPNIVNFLSNIHPFAQLNLEDQKALAGAVDILYLIKDQTLEQQQLVGKGLFIIRSGAIEQRLPSGELRARLTDEDLFGFSQLDQEGIGDYYVTAIENTLLYRIPKTKLYQLIEHNPTVRNHFAAQEGVRIAHSTSKPFAEEALYLKTVETVMNKQMAIVSPDLSIQATAQIMVKMHRSSALIMQDQRLLGIITDRDITKRVVAEGISIQQPIHTVMTQQPKVIEKNALLIEAIEMMMLHNVRSLPVIDTNSDNVIGVLTATSLVERSKVQAVFLISRIYRQESLEELLSLVPQKQAVFLTLQEAGTHALIIQQMLTLIADAFTKRLLQLAERELGKPPMRYAWFVIGSQARQEMHLNSDQDSGLILERSPTDEERAYFQRLTDFVCNGLQHCGYPLCDGEMMANQAKWSVELAKWKEYYRQWIYNPDPQALLDVSVYLDIRFLFGDQSLVERLQETILIHIKGNQRFLSLLIANSLRVNPPLGLFRQFVLAKNGANQKVLNLKKQAINLIIELARVYALAANSLATNTAERLKIASQKEIISEDSQQELYETLSFISQVRLSHQQQALLQHLPLSNEIAPTSLTPFERNHLKDAFRIIARYQEAAQIRFNSKGLLR</sequence>
<organism evidence="5 6">
    <name type="scientific">Gallibacterium salpingitidis</name>
    <dbReference type="NCBI Taxonomy" id="505341"/>
    <lineage>
        <taxon>Bacteria</taxon>
        <taxon>Pseudomonadati</taxon>
        <taxon>Pseudomonadota</taxon>
        <taxon>Gammaproteobacteria</taxon>
        <taxon>Pasteurellales</taxon>
        <taxon>Pasteurellaceae</taxon>
        <taxon>Gallibacterium</taxon>
    </lineage>
</organism>
<dbReference type="Gene3D" id="2.60.120.10">
    <property type="entry name" value="Jelly Rolls"/>
    <property type="match status" value="1"/>
</dbReference>
<feature type="domain" description="Cyclic nucleotide-binding" evidence="3">
    <location>
        <begin position="19"/>
        <end position="118"/>
    </location>
</feature>
<dbReference type="Pfam" id="PF03445">
    <property type="entry name" value="DUF294"/>
    <property type="match status" value="1"/>
</dbReference>
<keyword evidence="2" id="KW-0129">CBS domain</keyword>
<dbReference type="InterPro" id="IPR051462">
    <property type="entry name" value="CBS_domain-containing"/>
</dbReference>
<evidence type="ECO:0000259" key="3">
    <source>
        <dbReference type="PROSITE" id="PS50042"/>
    </source>
</evidence>
<dbReference type="Pfam" id="PF00571">
    <property type="entry name" value="CBS"/>
    <property type="match status" value="2"/>
</dbReference>
<evidence type="ECO:0000313" key="6">
    <source>
        <dbReference type="Proteomes" id="UP000092649"/>
    </source>
</evidence>
<keyword evidence="1" id="KW-0677">Repeat</keyword>
<dbReference type="InterPro" id="IPR018821">
    <property type="entry name" value="DUF294_put_nucleoTrafse_sb-bd"/>
</dbReference>
<dbReference type="PANTHER" id="PTHR48108">
    <property type="entry name" value="CBS DOMAIN-CONTAINING PROTEIN CBSX2, CHLOROPLASTIC"/>
    <property type="match status" value="1"/>
</dbReference>
<keyword evidence="6" id="KW-1185">Reference proteome</keyword>
<proteinExistence type="predicted"/>
<dbReference type="InterPro" id="IPR018490">
    <property type="entry name" value="cNMP-bd_dom_sf"/>
</dbReference>
<dbReference type="RefSeq" id="WP_066104498.1">
    <property type="nucleotide sequence ID" value="NZ_JTJL01000003.1"/>
</dbReference>
<dbReference type="InterPro" id="IPR000644">
    <property type="entry name" value="CBS_dom"/>
</dbReference>
<dbReference type="EMBL" id="JTJL01000003">
    <property type="protein sequence ID" value="OBW96185.1"/>
    <property type="molecule type" value="Genomic_DNA"/>
</dbReference>
<dbReference type="CDD" id="cd00038">
    <property type="entry name" value="CAP_ED"/>
    <property type="match status" value="1"/>
</dbReference>
<dbReference type="AlphaFoldDB" id="A0A1A7P2X6"/>
<dbReference type="InterPro" id="IPR014710">
    <property type="entry name" value="RmlC-like_jellyroll"/>
</dbReference>
<evidence type="ECO:0000259" key="4">
    <source>
        <dbReference type="PROSITE" id="PS51371"/>
    </source>
</evidence>
<comment type="caution">
    <text evidence="5">The sequence shown here is derived from an EMBL/GenBank/DDBJ whole genome shotgun (WGS) entry which is preliminary data.</text>
</comment>
<dbReference type="InterPro" id="IPR046342">
    <property type="entry name" value="CBS_dom_sf"/>
</dbReference>
<reference evidence="5 6" key="1">
    <citation type="submission" date="2014-11" db="EMBL/GenBank/DDBJ databases">
        <title>Pan-genome of Gallibacterium spp.</title>
        <authorList>
            <person name="Kudirkiene E."/>
            <person name="Bojesen A.M."/>
        </authorList>
    </citation>
    <scope>NUCLEOTIDE SEQUENCE [LARGE SCALE GENOMIC DNA]</scope>
    <source>
        <strain evidence="5 6">F150</strain>
    </source>
</reference>
<dbReference type="PATRIC" id="fig|505341.3.peg.181"/>
<dbReference type="SUPFAM" id="SSF54631">
    <property type="entry name" value="CBS-domain pair"/>
    <property type="match status" value="1"/>
</dbReference>
<name>A0A1A7P2X6_9PAST</name>
<dbReference type="SUPFAM" id="SSF51206">
    <property type="entry name" value="cAMP-binding domain-like"/>
    <property type="match status" value="1"/>
</dbReference>
<dbReference type="InterPro" id="IPR005105">
    <property type="entry name" value="GlnD_Uridyltrans_N"/>
</dbReference>
<evidence type="ECO:0000256" key="2">
    <source>
        <dbReference type="PROSITE-ProRule" id="PRU00703"/>
    </source>
</evidence>
<dbReference type="PROSITE" id="PS50042">
    <property type="entry name" value="CNMP_BINDING_3"/>
    <property type="match status" value="1"/>
</dbReference>
<dbReference type="Gene3D" id="3.10.580.10">
    <property type="entry name" value="CBS-domain"/>
    <property type="match status" value="1"/>
</dbReference>
<dbReference type="PROSITE" id="PS51371">
    <property type="entry name" value="CBS"/>
    <property type="match status" value="2"/>
</dbReference>
<evidence type="ECO:0000313" key="5">
    <source>
        <dbReference type="EMBL" id="OBW96185.1"/>
    </source>
</evidence>
<feature type="domain" description="CBS" evidence="4">
    <location>
        <begin position="158"/>
        <end position="214"/>
    </location>
</feature>
<protein>
    <submittedName>
        <fullName evidence="5">Cyclic nucleotide-binding protein</fullName>
    </submittedName>
</protein>
<dbReference type="OrthoDB" id="9808528at2"/>